<evidence type="ECO:0000313" key="4">
    <source>
        <dbReference type="Proteomes" id="UP001203207"/>
    </source>
</evidence>
<keyword evidence="1" id="KW-1133">Transmembrane helix</keyword>
<dbReference type="Proteomes" id="UP001203207">
    <property type="component" value="Unassembled WGS sequence"/>
</dbReference>
<keyword evidence="1" id="KW-0472">Membrane</keyword>
<organism evidence="3 4">
    <name type="scientific">Natronocalculus amylovorans</name>
    <dbReference type="NCBI Taxonomy" id="2917812"/>
    <lineage>
        <taxon>Archaea</taxon>
        <taxon>Methanobacteriati</taxon>
        <taxon>Methanobacteriota</taxon>
        <taxon>Stenosarchaea group</taxon>
        <taxon>Halobacteria</taxon>
        <taxon>Halobacteriales</taxon>
        <taxon>Haloferacaceae</taxon>
        <taxon>Natronocalculus</taxon>
    </lineage>
</organism>
<proteinExistence type="predicted"/>
<evidence type="ECO:0000259" key="2">
    <source>
        <dbReference type="Pfam" id="PF24035"/>
    </source>
</evidence>
<feature type="transmembrane region" description="Helical" evidence="1">
    <location>
        <begin position="159"/>
        <end position="179"/>
    </location>
</feature>
<reference evidence="3" key="1">
    <citation type="journal article" date="2022" name="Syst. Appl. Microbiol.">
        <title>Natronocalculus amylovorans gen. nov., sp. nov., and Natranaeroarchaeum aerophilus sp. nov., dominant culturable amylolytic natronoarchaea from hypersaline soda lakes in southwestern Siberia.</title>
        <authorList>
            <person name="Sorokin D.Y."/>
            <person name="Elcheninov A.G."/>
            <person name="Khizhniak T.V."/>
            <person name="Koenen M."/>
            <person name="Bale N.J."/>
            <person name="Damste J.S.S."/>
            <person name="Kublanov I.V."/>
        </authorList>
    </citation>
    <scope>NUCLEOTIDE SEQUENCE</scope>
    <source>
        <strain evidence="3">AArc-St2</strain>
    </source>
</reference>
<dbReference type="AlphaFoldDB" id="A0AAE3FZC6"/>
<keyword evidence="4" id="KW-1185">Reference proteome</keyword>
<comment type="caution">
    <text evidence="3">The sequence shown here is derived from an EMBL/GenBank/DDBJ whole genome shotgun (WGS) entry which is preliminary data.</text>
</comment>
<name>A0AAE3FZC6_9EURY</name>
<feature type="domain" description="DUF7344" evidence="2">
    <location>
        <begin position="27"/>
        <end position="105"/>
    </location>
</feature>
<dbReference type="Pfam" id="PF24035">
    <property type="entry name" value="DUF7344"/>
    <property type="match status" value="1"/>
</dbReference>
<dbReference type="InterPro" id="IPR036388">
    <property type="entry name" value="WH-like_DNA-bd_sf"/>
</dbReference>
<protein>
    <recommendedName>
        <fullName evidence="2">DUF7344 domain-containing protein</fullName>
    </recommendedName>
</protein>
<feature type="transmembrane region" description="Helical" evidence="1">
    <location>
        <begin position="132"/>
        <end position="153"/>
    </location>
</feature>
<sequence length="185" mass="20896">MSQSISQSRTQAPTEAENIDHSLDTVFQTLGNQRRRFTISYLKTVEETATIREVATQVAAWENDISVEELSYQDRKRVYTSLYQSHLPKLAAAGFINYDRDRGIIKLTKEVDNLDLYLEPVRKDEIPWSECYLGLGAVFFALTVAVWAGAYPFTLISPLLILGVLSLTLLSVATIHTVGNQKRRL</sequence>
<keyword evidence="1" id="KW-0812">Transmembrane</keyword>
<gene>
    <name evidence="3" type="ORF">AArcSt2_12790</name>
</gene>
<dbReference type="RefSeq" id="WP_250585196.1">
    <property type="nucleotide sequence ID" value="NZ_JAKRVX010000006.1"/>
</dbReference>
<reference evidence="3" key="2">
    <citation type="submission" date="2022-02" db="EMBL/GenBank/DDBJ databases">
        <authorList>
            <person name="Elcheninov A.G."/>
            <person name="Sorokin D.Y."/>
            <person name="Kublanov I.V."/>
        </authorList>
    </citation>
    <scope>NUCLEOTIDE SEQUENCE</scope>
    <source>
        <strain evidence="3">AArc-St2</strain>
    </source>
</reference>
<dbReference type="InterPro" id="IPR055768">
    <property type="entry name" value="DUF7344"/>
</dbReference>
<accession>A0AAE3FZC6</accession>
<dbReference type="Gene3D" id="1.10.10.10">
    <property type="entry name" value="Winged helix-like DNA-binding domain superfamily/Winged helix DNA-binding domain"/>
    <property type="match status" value="1"/>
</dbReference>
<dbReference type="EMBL" id="JAKRVX010000006">
    <property type="protein sequence ID" value="MCL9817818.1"/>
    <property type="molecule type" value="Genomic_DNA"/>
</dbReference>
<evidence type="ECO:0000313" key="3">
    <source>
        <dbReference type="EMBL" id="MCL9817818.1"/>
    </source>
</evidence>
<evidence type="ECO:0000256" key="1">
    <source>
        <dbReference type="SAM" id="Phobius"/>
    </source>
</evidence>